<dbReference type="GeneTree" id="ENSGT01030000235750"/>
<dbReference type="AlphaFoldDB" id="A0A8D0GF09"/>
<evidence type="ECO:0000313" key="4">
    <source>
        <dbReference type="Proteomes" id="UP000694392"/>
    </source>
</evidence>
<evidence type="ECO:0000313" key="3">
    <source>
        <dbReference type="Ensembl" id="ENSSPUP00000004324.1"/>
    </source>
</evidence>
<accession>A0A8D0GF09</accession>
<feature type="chain" id="PRO_5034036608" description="Secreted protein" evidence="2">
    <location>
        <begin position="21"/>
        <end position="143"/>
    </location>
</feature>
<keyword evidence="2" id="KW-0732">Signal</keyword>
<feature type="signal peptide" evidence="2">
    <location>
        <begin position="1"/>
        <end position="20"/>
    </location>
</feature>
<organism evidence="3 4">
    <name type="scientific">Sphenodon punctatus</name>
    <name type="common">Tuatara</name>
    <name type="synonym">Hatteria punctata</name>
    <dbReference type="NCBI Taxonomy" id="8508"/>
    <lineage>
        <taxon>Eukaryota</taxon>
        <taxon>Metazoa</taxon>
        <taxon>Chordata</taxon>
        <taxon>Craniata</taxon>
        <taxon>Vertebrata</taxon>
        <taxon>Euteleostomi</taxon>
        <taxon>Lepidosauria</taxon>
        <taxon>Sphenodontia</taxon>
        <taxon>Sphenodontidae</taxon>
        <taxon>Sphenodon</taxon>
    </lineage>
</organism>
<sequence>MARQHQELLLLVLLVGNVHGHQQGRGGDQDELQGPEADVRNGEEVVVADVLAARLLRVAGEGGLLVSPDALGCHHQHHDAKDEHHREPDAPDGVSVCAFQTAPASTGTGTGTGTDTHLAHANAIPSPPRGTGLARGCGGGGEC</sequence>
<feature type="region of interest" description="Disordered" evidence="1">
    <location>
        <begin position="120"/>
        <end position="143"/>
    </location>
</feature>
<feature type="compositionally biased region" description="Gly residues" evidence="1">
    <location>
        <begin position="133"/>
        <end position="143"/>
    </location>
</feature>
<dbReference type="Ensembl" id="ENSSPUT00000004602.1">
    <property type="protein sequence ID" value="ENSSPUP00000004324.1"/>
    <property type="gene ID" value="ENSSPUG00000003355.1"/>
</dbReference>
<reference evidence="3" key="2">
    <citation type="submission" date="2025-09" db="UniProtKB">
        <authorList>
            <consortium name="Ensembl"/>
        </authorList>
    </citation>
    <scope>IDENTIFICATION</scope>
</reference>
<dbReference type="Proteomes" id="UP000694392">
    <property type="component" value="Unplaced"/>
</dbReference>
<dbReference type="OMA" id="PHALCSH"/>
<reference evidence="3" key="1">
    <citation type="submission" date="2025-08" db="UniProtKB">
        <authorList>
            <consortium name="Ensembl"/>
        </authorList>
    </citation>
    <scope>IDENTIFICATION</scope>
</reference>
<proteinExistence type="predicted"/>
<evidence type="ECO:0000256" key="2">
    <source>
        <dbReference type="SAM" id="SignalP"/>
    </source>
</evidence>
<name>A0A8D0GF09_SPHPU</name>
<keyword evidence="4" id="KW-1185">Reference proteome</keyword>
<protein>
    <recommendedName>
        <fullName evidence="5">Secreted protein</fullName>
    </recommendedName>
</protein>
<evidence type="ECO:0000256" key="1">
    <source>
        <dbReference type="SAM" id="MobiDB-lite"/>
    </source>
</evidence>
<evidence type="ECO:0008006" key="5">
    <source>
        <dbReference type="Google" id="ProtNLM"/>
    </source>
</evidence>